<dbReference type="InterPro" id="IPR003439">
    <property type="entry name" value="ABC_transporter-like_ATP-bd"/>
</dbReference>
<evidence type="ECO:0000256" key="1">
    <source>
        <dbReference type="SAM" id="MobiDB-lite"/>
    </source>
</evidence>
<evidence type="ECO:0000259" key="2">
    <source>
        <dbReference type="Pfam" id="PF00005"/>
    </source>
</evidence>
<dbReference type="Gene3D" id="3.40.50.300">
    <property type="entry name" value="P-loop containing nucleotide triphosphate hydrolases"/>
    <property type="match status" value="1"/>
</dbReference>
<name>A0A7T1T869_9ACTN</name>
<dbReference type="PANTHER" id="PTHR42855">
    <property type="entry name" value="ABC TRANSPORTER ATP-BINDING SUBUNIT"/>
    <property type="match status" value="1"/>
</dbReference>
<protein>
    <submittedName>
        <fullName evidence="3">ATP-binding cassette domain-containing protein</fullName>
    </submittedName>
</protein>
<sequence length="125" mass="13057">MDRVQARAPQTAPTHSPATRFAPRRSTALTAQLTLKDVTKSCPSSPVLDGIPLTASPGEQVAVVGDNGSGKSTPLRPIAHQEPPDEGTVTVSAGAHVGIRHLGQMPVPPGTRTVREVVDERGERA</sequence>
<dbReference type="Pfam" id="PF00005">
    <property type="entry name" value="ABC_tran"/>
    <property type="match status" value="1"/>
</dbReference>
<dbReference type="EMBL" id="CP048882">
    <property type="protein sequence ID" value="QPP08174.1"/>
    <property type="molecule type" value="Genomic_DNA"/>
</dbReference>
<feature type="region of interest" description="Disordered" evidence="1">
    <location>
        <begin position="1"/>
        <end position="25"/>
    </location>
</feature>
<dbReference type="SUPFAM" id="SSF52540">
    <property type="entry name" value="P-loop containing nucleoside triphosphate hydrolases"/>
    <property type="match status" value="1"/>
</dbReference>
<dbReference type="AlphaFoldDB" id="A0A7T1T869"/>
<keyword evidence="4" id="KW-1185">Reference proteome</keyword>
<dbReference type="KEGG" id="sbat:G4Z16_19220"/>
<dbReference type="Proteomes" id="UP000595046">
    <property type="component" value="Chromosome"/>
</dbReference>
<feature type="region of interest" description="Disordered" evidence="1">
    <location>
        <begin position="64"/>
        <end position="88"/>
    </location>
</feature>
<keyword evidence="3" id="KW-0547">Nucleotide-binding</keyword>
<dbReference type="GO" id="GO:0016887">
    <property type="term" value="F:ATP hydrolysis activity"/>
    <property type="evidence" value="ECO:0007669"/>
    <property type="project" value="InterPro"/>
</dbReference>
<reference evidence="4" key="1">
    <citation type="submission" date="2020-02" db="EMBL/GenBank/DDBJ databases">
        <title>Streptomyces sp. ASO4wet.</title>
        <authorList>
            <person name="Risdian C."/>
            <person name="Landwehr W."/>
            <person name="Schupp P."/>
            <person name="Wink J."/>
        </authorList>
    </citation>
    <scope>NUCLEOTIDE SEQUENCE [LARGE SCALE GENOMIC DNA]</scope>
    <source>
        <strain evidence="4">ASO4wet</strain>
    </source>
</reference>
<dbReference type="GO" id="GO:0005524">
    <property type="term" value="F:ATP binding"/>
    <property type="evidence" value="ECO:0007669"/>
    <property type="project" value="UniProtKB-KW"/>
</dbReference>
<evidence type="ECO:0000313" key="4">
    <source>
        <dbReference type="Proteomes" id="UP000595046"/>
    </source>
</evidence>
<keyword evidence="3" id="KW-0067">ATP-binding</keyword>
<gene>
    <name evidence="3" type="ORF">G4Z16_19220</name>
</gene>
<dbReference type="InterPro" id="IPR027417">
    <property type="entry name" value="P-loop_NTPase"/>
</dbReference>
<accession>A0A7T1T869</accession>
<evidence type="ECO:0000313" key="3">
    <source>
        <dbReference type="EMBL" id="QPP08174.1"/>
    </source>
</evidence>
<dbReference type="InterPro" id="IPR051309">
    <property type="entry name" value="ABCF_ATPase"/>
</dbReference>
<organism evidence="3 4">
    <name type="scientific">Streptomyces bathyalis</name>
    <dbReference type="NCBI Taxonomy" id="2710756"/>
    <lineage>
        <taxon>Bacteria</taxon>
        <taxon>Bacillati</taxon>
        <taxon>Actinomycetota</taxon>
        <taxon>Actinomycetes</taxon>
        <taxon>Kitasatosporales</taxon>
        <taxon>Streptomycetaceae</taxon>
        <taxon>Streptomyces</taxon>
    </lineage>
</organism>
<proteinExistence type="predicted"/>
<feature type="domain" description="ABC transporter" evidence="2">
    <location>
        <begin position="48"/>
        <end position="95"/>
    </location>
</feature>
<dbReference type="PANTHER" id="PTHR42855:SF1">
    <property type="entry name" value="ABC TRANSPORTER DOMAIN-CONTAINING PROTEIN"/>
    <property type="match status" value="1"/>
</dbReference>